<comment type="caution">
    <text evidence="4">The sequence shown here is derived from an EMBL/GenBank/DDBJ whole genome shotgun (WGS) entry which is preliminary data.</text>
</comment>
<evidence type="ECO:0000256" key="1">
    <source>
        <dbReference type="ARBA" id="ARBA00035112"/>
    </source>
</evidence>
<evidence type="ECO:0000313" key="5">
    <source>
        <dbReference type="Proteomes" id="UP001169217"/>
    </source>
</evidence>
<feature type="region of interest" description="Disordered" evidence="2">
    <location>
        <begin position="1"/>
        <end position="30"/>
    </location>
</feature>
<keyword evidence="3" id="KW-0472">Membrane</keyword>
<comment type="similarity">
    <text evidence="1">Belongs to the ustYa family.</text>
</comment>
<evidence type="ECO:0008006" key="6">
    <source>
        <dbReference type="Google" id="ProtNLM"/>
    </source>
</evidence>
<keyword evidence="3" id="KW-1133">Transmembrane helix</keyword>
<sequence length="232" mass="26527">MSSTPEYQPFLKYSDDPTTEEPTSPSRPSTRRNALFSHILVLIGTSLVWVLLIFFLFFPTPAATTASHDAALSQPSASYNSGQRHNITTGRKRISCGNTTKEARAKGCKYDVLLNHWVPAQCFDKDSVDEYQEDASWGAFADKNMTQQLTIDEMSERDFYWTSIRDHINHCAIMWRRQFYALYDERAAIDTIVTSPGHTEHCSQYLMDAVDSKWKEPTKTMRGFAGCWVRET</sequence>
<keyword evidence="3" id="KW-0812">Transmembrane</keyword>
<gene>
    <name evidence="4" type="ORF">CLIM01_05136</name>
</gene>
<dbReference type="PANTHER" id="PTHR35896:SF3">
    <property type="entry name" value="MAJOR FACILITATOR SUPERFAMILY TRANSPORTER"/>
    <property type="match status" value="1"/>
</dbReference>
<organism evidence="4 5">
    <name type="scientific">Colletotrichum limetticola</name>
    <dbReference type="NCBI Taxonomy" id="1209924"/>
    <lineage>
        <taxon>Eukaryota</taxon>
        <taxon>Fungi</taxon>
        <taxon>Dikarya</taxon>
        <taxon>Ascomycota</taxon>
        <taxon>Pezizomycotina</taxon>
        <taxon>Sordariomycetes</taxon>
        <taxon>Hypocreomycetidae</taxon>
        <taxon>Glomerellales</taxon>
        <taxon>Glomerellaceae</taxon>
        <taxon>Colletotrichum</taxon>
        <taxon>Colletotrichum acutatum species complex</taxon>
    </lineage>
</organism>
<dbReference type="PANTHER" id="PTHR35896">
    <property type="entry name" value="IG-LIKE DOMAIN-CONTAINING PROTEIN"/>
    <property type="match status" value="1"/>
</dbReference>
<proteinExistence type="inferred from homology"/>
<keyword evidence="5" id="KW-1185">Reference proteome</keyword>
<evidence type="ECO:0000256" key="2">
    <source>
        <dbReference type="SAM" id="MobiDB-lite"/>
    </source>
</evidence>
<name>A0ABQ9Q0Y4_9PEZI</name>
<dbReference type="InterPro" id="IPR021765">
    <property type="entry name" value="UstYa-like"/>
</dbReference>
<dbReference type="Proteomes" id="UP001169217">
    <property type="component" value="Unassembled WGS sequence"/>
</dbReference>
<reference evidence="4" key="1">
    <citation type="submission" date="2023-04" db="EMBL/GenBank/DDBJ databases">
        <title>Colletotrichum limetticola genome sequence.</title>
        <authorList>
            <person name="Baroncelli R."/>
        </authorList>
    </citation>
    <scope>NUCLEOTIDE SEQUENCE</scope>
    <source>
        <strain evidence="4">KLA-Anderson</strain>
    </source>
</reference>
<dbReference type="Pfam" id="PF11807">
    <property type="entry name" value="UstYa"/>
    <property type="match status" value="1"/>
</dbReference>
<evidence type="ECO:0000313" key="4">
    <source>
        <dbReference type="EMBL" id="KAK0377474.1"/>
    </source>
</evidence>
<dbReference type="InterPro" id="IPR053008">
    <property type="entry name" value="Phomopsin_biosynth_assoc"/>
</dbReference>
<evidence type="ECO:0000256" key="3">
    <source>
        <dbReference type="SAM" id="Phobius"/>
    </source>
</evidence>
<feature type="transmembrane region" description="Helical" evidence="3">
    <location>
        <begin position="35"/>
        <end position="58"/>
    </location>
</feature>
<accession>A0ABQ9Q0Y4</accession>
<protein>
    <recommendedName>
        <fullName evidence="6">Major facilitator superfamily transporter</fullName>
    </recommendedName>
</protein>
<feature type="compositionally biased region" description="Low complexity" evidence="2">
    <location>
        <begin position="20"/>
        <end position="30"/>
    </location>
</feature>
<dbReference type="EMBL" id="JARUPT010000126">
    <property type="protein sequence ID" value="KAK0377474.1"/>
    <property type="molecule type" value="Genomic_DNA"/>
</dbReference>